<feature type="domain" description="Protein FecR C-terminal" evidence="3">
    <location>
        <begin position="269"/>
        <end position="339"/>
    </location>
</feature>
<evidence type="ECO:0000313" key="6">
    <source>
        <dbReference type="Proteomes" id="UP000291117"/>
    </source>
</evidence>
<dbReference type="GO" id="GO:0016989">
    <property type="term" value="F:sigma factor antagonist activity"/>
    <property type="evidence" value="ECO:0007669"/>
    <property type="project" value="TreeGrafter"/>
</dbReference>
<dbReference type="InterPro" id="IPR006860">
    <property type="entry name" value="FecR"/>
</dbReference>
<evidence type="ECO:0000259" key="3">
    <source>
        <dbReference type="Pfam" id="PF16344"/>
    </source>
</evidence>
<dbReference type="Pfam" id="PF04773">
    <property type="entry name" value="FecR"/>
    <property type="match status" value="1"/>
</dbReference>
<dbReference type="InterPro" id="IPR032508">
    <property type="entry name" value="FecR_C"/>
</dbReference>
<keyword evidence="6" id="KW-1185">Reference proteome</keyword>
<feature type="domain" description="FecR protein" evidence="2">
    <location>
        <begin position="128"/>
        <end position="220"/>
    </location>
</feature>
<dbReference type="Pfam" id="PF16344">
    <property type="entry name" value="FecR_C"/>
    <property type="match status" value="1"/>
</dbReference>
<accession>A0A4R0MCF6</accession>
<organism evidence="5 7">
    <name type="scientific">Pedobacter hiemivivus</name>
    <dbReference type="NCBI Taxonomy" id="2530454"/>
    <lineage>
        <taxon>Bacteria</taxon>
        <taxon>Pseudomonadati</taxon>
        <taxon>Bacteroidota</taxon>
        <taxon>Sphingobacteriia</taxon>
        <taxon>Sphingobacteriales</taxon>
        <taxon>Sphingobacteriaceae</taxon>
        <taxon>Pedobacter</taxon>
    </lineage>
</organism>
<dbReference type="PANTHER" id="PTHR30273:SF2">
    <property type="entry name" value="PROTEIN FECR"/>
    <property type="match status" value="1"/>
</dbReference>
<gene>
    <name evidence="4" type="ORF">EZ444_25720</name>
    <name evidence="5" type="ORF">FBD94_17870</name>
</gene>
<dbReference type="RefSeq" id="WP_131612782.1">
    <property type="nucleotide sequence ID" value="NZ_SJSM01000035.1"/>
</dbReference>
<dbReference type="Proteomes" id="UP000309594">
    <property type="component" value="Unassembled WGS sequence"/>
</dbReference>
<comment type="caution">
    <text evidence="5">The sequence shown here is derived from an EMBL/GenBank/DDBJ whole genome shotgun (WGS) entry which is preliminary data.</text>
</comment>
<evidence type="ECO:0000313" key="7">
    <source>
        <dbReference type="Proteomes" id="UP000309594"/>
    </source>
</evidence>
<dbReference type="Gene3D" id="2.60.120.1440">
    <property type="match status" value="1"/>
</dbReference>
<name>A0A4U1G6K5_9SPHI</name>
<reference evidence="4 6" key="1">
    <citation type="submission" date="2019-02" db="EMBL/GenBank/DDBJ databases">
        <title>Pedobacter sp. RP-3-8 sp. nov., isolated from Arctic soil.</title>
        <authorList>
            <person name="Dahal R.H."/>
        </authorList>
    </citation>
    <scope>NUCLEOTIDE SEQUENCE [LARGE SCALE GENOMIC DNA]</scope>
    <source>
        <strain evidence="4 6">RP-3-8</strain>
    </source>
</reference>
<dbReference type="InterPro" id="IPR012373">
    <property type="entry name" value="Ferrdict_sens_TM"/>
</dbReference>
<dbReference type="PANTHER" id="PTHR30273">
    <property type="entry name" value="PERIPLASMIC SIGNAL SENSOR AND SIGMA FACTOR ACTIVATOR FECR-RELATED"/>
    <property type="match status" value="1"/>
</dbReference>
<dbReference type="EMBL" id="SJSM01000035">
    <property type="protein sequence ID" value="TCC84020.1"/>
    <property type="molecule type" value="Genomic_DNA"/>
</dbReference>
<dbReference type="Proteomes" id="UP000291117">
    <property type="component" value="Unassembled WGS sequence"/>
</dbReference>
<sequence>MIKIKQLKQQNEIKRLFKLYLEGETNARQEELLFRQLNEGGDKDPILFEEMKDSWENEPSSPDNSQEAEESFDQIWLKVEKKSHKRLQRVQVMKYAASILLLLSTGLGWYAYQKKESIKTVQLISKITRAGEKLKLILPDSSVVYLAGNSKLNWPSHFTKGNTRNIYLEGEAFFEVKHDTTSPFIVQTANLRTRVVGTSFNVYAYPDDKLATVTVKTGKVAVAENVKGKVKRLSFLTPGMKLIYQQNNGKYAVSSSTNVNEANSWTLNRFVFRDESLKGVLAGLERYYNVNFIQKGKHFDHYKFSVTFSNKNIKDVMEQLHIMSGNKLRYKITNNNTVITVWEEAAK</sequence>
<dbReference type="AlphaFoldDB" id="A0A4U1G6K5"/>
<feature type="transmembrane region" description="Helical" evidence="1">
    <location>
        <begin position="92"/>
        <end position="112"/>
    </location>
</feature>
<evidence type="ECO:0000256" key="1">
    <source>
        <dbReference type="SAM" id="Phobius"/>
    </source>
</evidence>
<evidence type="ECO:0000313" key="5">
    <source>
        <dbReference type="EMBL" id="TKC58489.1"/>
    </source>
</evidence>
<dbReference type="PIRSF" id="PIRSF018266">
    <property type="entry name" value="FecR"/>
    <property type="match status" value="1"/>
</dbReference>
<proteinExistence type="predicted"/>
<keyword evidence="1" id="KW-0812">Transmembrane</keyword>
<dbReference type="EMBL" id="SWDX01000007">
    <property type="protein sequence ID" value="TKC58489.1"/>
    <property type="molecule type" value="Genomic_DNA"/>
</dbReference>
<reference evidence="5 7" key="2">
    <citation type="submission" date="2019-04" db="EMBL/GenBank/DDBJ databases">
        <title>Pedobacter sp. RP-1-16 sp. nov., isolated from Arctic soil.</title>
        <authorList>
            <person name="Dahal R.H."/>
            <person name="Kim D.-U."/>
        </authorList>
    </citation>
    <scope>NUCLEOTIDE SEQUENCE [LARGE SCALE GENOMIC DNA]</scope>
    <source>
        <strain evidence="5 7">RP-1-16</strain>
    </source>
</reference>
<dbReference type="OrthoDB" id="1119382at2"/>
<dbReference type="Gene3D" id="3.55.50.30">
    <property type="match status" value="1"/>
</dbReference>
<accession>A0A4U1G6K5</accession>
<protein>
    <submittedName>
        <fullName evidence="5">FecR family protein</fullName>
    </submittedName>
</protein>
<evidence type="ECO:0000259" key="2">
    <source>
        <dbReference type="Pfam" id="PF04773"/>
    </source>
</evidence>
<keyword evidence="1" id="KW-1133">Transmembrane helix</keyword>
<evidence type="ECO:0000313" key="4">
    <source>
        <dbReference type="EMBL" id="TCC84020.1"/>
    </source>
</evidence>
<keyword evidence="1" id="KW-0472">Membrane</keyword>